<evidence type="ECO:0000313" key="1">
    <source>
        <dbReference type="EMBL" id="KAI3782594.1"/>
    </source>
</evidence>
<organism evidence="1 2">
    <name type="scientific">Cichorium intybus</name>
    <name type="common">Chicory</name>
    <dbReference type="NCBI Taxonomy" id="13427"/>
    <lineage>
        <taxon>Eukaryota</taxon>
        <taxon>Viridiplantae</taxon>
        <taxon>Streptophyta</taxon>
        <taxon>Embryophyta</taxon>
        <taxon>Tracheophyta</taxon>
        <taxon>Spermatophyta</taxon>
        <taxon>Magnoliopsida</taxon>
        <taxon>eudicotyledons</taxon>
        <taxon>Gunneridae</taxon>
        <taxon>Pentapetalae</taxon>
        <taxon>asterids</taxon>
        <taxon>campanulids</taxon>
        <taxon>Asterales</taxon>
        <taxon>Asteraceae</taxon>
        <taxon>Cichorioideae</taxon>
        <taxon>Cichorieae</taxon>
        <taxon>Cichoriinae</taxon>
        <taxon>Cichorium</taxon>
    </lineage>
</organism>
<sequence>MSSAKSRLLSPIKHFIHADCHGAFQRMKLTDKLLFLVDLLYRMFTGLIGPASGGTVCRYSKATVLGYVGIQFYAADFPFRTDDGRFIDPFNEGAGGEGSLLKKLNGLHLCVLSGINCAYFSWKGIHGQQEYQDNPKSSTIFR</sequence>
<reference evidence="1 2" key="2">
    <citation type="journal article" date="2022" name="Mol. Ecol. Resour.">
        <title>The genomes of chicory, endive, great burdock and yacon provide insights into Asteraceae paleo-polyploidization history and plant inulin production.</title>
        <authorList>
            <person name="Fan W."/>
            <person name="Wang S."/>
            <person name="Wang H."/>
            <person name="Wang A."/>
            <person name="Jiang F."/>
            <person name="Liu H."/>
            <person name="Zhao H."/>
            <person name="Xu D."/>
            <person name="Zhang Y."/>
        </authorList>
    </citation>
    <scope>NUCLEOTIDE SEQUENCE [LARGE SCALE GENOMIC DNA]</scope>
    <source>
        <strain evidence="2">cv. Punajuju</strain>
        <tissue evidence="1">Leaves</tissue>
    </source>
</reference>
<name>A0ACB9GGE4_CICIN</name>
<protein>
    <submittedName>
        <fullName evidence="1">Uncharacterized protein</fullName>
    </submittedName>
</protein>
<comment type="caution">
    <text evidence="1">The sequence shown here is derived from an EMBL/GenBank/DDBJ whole genome shotgun (WGS) entry which is preliminary data.</text>
</comment>
<keyword evidence="2" id="KW-1185">Reference proteome</keyword>
<proteinExistence type="predicted"/>
<accession>A0ACB9GGE4</accession>
<reference evidence="2" key="1">
    <citation type="journal article" date="2022" name="Mol. Ecol. Resour.">
        <title>The genomes of chicory, endive, great burdock and yacon provide insights into Asteraceae palaeo-polyploidization history and plant inulin production.</title>
        <authorList>
            <person name="Fan W."/>
            <person name="Wang S."/>
            <person name="Wang H."/>
            <person name="Wang A."/>
            <person name="Jiang F."/>
            <person name="Liu H."/>
            <person name="Zhao H."/>
            <person name="Xu D."/>
            <person name="Zhang Y."/>
        </authorList>
    </citation>
    <scope>NUCLEOTIDE SEQUENCE [LARGE SCALE GENOMIC DNA]</scope>
    <source>
        <strain evidence="2">cv. Punajuju</strain>
    </source>
</reference>
<dbReference type="EMBL" id="CM042010">
    <property type="protein sequence ID" value="KAI3782594.1"/>
    <property type="molecule type" value="Genomic_DNA"/>
</dbReference>
<evidence type="ECO:0000313" key="2">
    <source>
        <dbReference type="Proteomes" id="UP001055811"/>
    </source>
</evidence>
<gene>
    <name evidence="1" type="ORF">L2E82_12645</name>
</gene>
<dbReference type="Proteomes" id="UP001055811">
    <property type="component" value="Linkage Group LG02"/>
</dbReference>